<proteinExistence type="inferred from homology"/>
<keyword evidence="6 7" id="KW-0472">Membrane</keyword>
<protein>
    <recommendedName>
        <fullName evidence="7">UPF0056 membrane protein</fullName>
    </recommendedName>
</protein>
<feature type="transmembrane region" description="Helical" evidence="7">
    <location>
        <begin position="6"/>
        <end position="30"/>
    </location>
</feature>
<evidence type="ECO:0000313" key="8">
    <source>
        <dbReference type="EMBL" id="GFM34080.1"/>
    </source>
</evidence>
<gene>
    <name evidence="8" type="ORF">DSM101010T_24450</name>
</gene>
<dbReference type="RefSeq" id="WP_174405706.1">
    <property type="nucleotide sequence ID" value="NZ_BLVO01000013.1"/>
</dbReference>
<dbReference type="GO" id="GO:0005886">
    <property type="term" value="C:plasma membrane"/>
    <property type="evidence" value="ECO:0007669"/>
    <property type="project" value="UniProtKB-SubCell"/>
</dbReference>
<dbReference type="PANTHER" id="PTHR33508">
    <property type="entry name" value="UPF0056 MEMBRANE PROTEIN YHCE"/>
    <property type="match status" value="1"/>
</dbReference>
<evidence type="ECO:0000256" key="2">
    <source>
        <dbReference type="ARBA" id="ARBA00009784"/>
    </source>
</evidence>
<evidence type="ECO:0000313" key="9">
    <source>
        <dbReference type="Proteomes" id="UP000503840"/>
    </source>
</evidence>
<keyword evidence="4 7" id="KW-0812">Transmembrane</keyword>
<dbReference type="Pfam" id="PF01914">
    <property type="entry name" value="MarC"/>
    <property type="match status" value="1"/>
</dbReference>
<evidence type="ECO:0000256" key="7">
    <source>
        <dbReference type="RuleBase" id="RU362048"/>
    </source>
</evidence>
<evidence type="ECO:0000256" key="4">
    <source>
        <dbReference type="ARBA" id="ARBA00022692"/>
    </source>
</evidence>
<sequence>MEHITLFISTYIKMFFVLAPFFVMTMFLALTKDMPAQRQKKIALRVTLAVVIICITLFFFGDTIFAIFGITLDSFRIGAGALLFLSAVELVRGTKTAVKPDLEGDISVVPLAIPITVGPATTGALLILGAQMKGVTALAVGTAALVAAILSLGTLLYLAPKVEKIIGGIGLSIMTKITGLVLAALSAQIIFTGVKNFLS</sequence>
<dbReference type="NCBIfam" id="TIGR00427">
    <property type="entry name" value="NAAT family transporter"/>
    <property type="match status" value="1"/>
</dbReference>
<dbReference type="AlphaFoldDB" id="A0A7J0BK71"/>
<feature type="transmembrane region" description="Helical" evidence="7">
    <location>
        <begin position="108"/>
        <end position="129"/>
    </location>
</feature>
<dbReference type="PANTHER" id="PTHR33508:SF1">
    <property type="entry name" value="UPF0056 MEMBRANE PROTEIN YHCE"/>
    <property type="match status" value="1"/>
</dbReference>
<keyword evidence="9" id="KW-1185">Reference proteome</keyword>
<dbReference type="InterPro" id="IPR002771">
    <property type="entry name" value="Multi_antbiot-R_MarC"/>
</dbReference>
<reference evidence="8 9" key="1">
    <citation type="submission" date="2020-05" db="EMBL/GenBank/DDBJ databases">
        <title>Draft genome sequence of Desulfovibrio sp. strain HN2T.</title>
        <authorList>
            <person name="Ueno A."/>
            <person name="Tamazawa S."/>
            <person name="Tamamura S."/>
            <person name="Murakami T."/>
            <person name="Kiyama T."/>
            <person name="Inomata H."/>
            <person name="Amano Y."/>
            <person name="Miyakawa K."/>
            <person name="Tamaki H."/>
            <person name="Naganuma T."/>
            <person name="Kaneko K."/>
        </authorList>
    </citation>
    <scope>NUCLEOTIDE SEQUENCE [LARGE SCALE GENOMIC DNA]</scope>
    <source>
        <strain evidence="8 9">HN2</strain>
    </source>
</reference>
<name>A0A7J0BK71_9BACT</name>
<organism evidence="8 9">
    <name type="scientific">Desulfovibrio subterraneus</name>
    <dbReference type="NCBI Taxonomy" id="2718620"/>
    <lineage>
        <taxon>Bacteria</taxon>
        <taxon>Pseudomonadati</taxon>
        <taxon>Thermodesulfobacteriota</taxon>
        <taxon>Desulfovibrionia</taxon>
        <taxon>Desulfovibrionales</taxon>
        <taxon>Desulfovibrionaceae</taxon>
        <taxon>Desulfovibrio</taxon>
    </lineage>
</organism>
<feature type="transmembrane region" description="Helical" evidence="7">
    <location>
        <begin position="135"/>
        <end position="158"/>
    </location>
</feature>
<dbReference type="EMBL" id="BLVO01000013">
    <property type="protein sequence ID" value="GFM34080.1"/>
    <property type="molecule type" value="Genomic_DNA"/>
</dbReference>
<feature type="transmembrane region" description="Helical" evidence="7">
    <location>
        <begin position="165"/>
        <end position="191"/>
    </location>
</feature>
<accession>A0A7J0BK71</accession>
<keyword evidence="3" id="KW-1003">Cell membrane</keyword>
<comment type="similarity">
    <text evidence="2 7">Belongs to the UPF0056 (MarC) family.</text>
</comment>
<evidence type="ECO:0000256" key="1">
    <source>
        <dbReference type="ARBA" id="ARBA00004651"/>
    </source>
</evidence>
<keyword evidence="5 7" id="KW-1133">Transmembrane helix</keyword>
<evidence type="ECO:0000256" key="5">
    <source>
        <dbReference type="ARBA" id="ARBA00022989"/>
    </source>
</evidence>
<dbReference type="Proteomes" id="UP000503840">
    <property type="component" value="Unassembled WGS sequence"/>
</dbReference>
<comment type="caution">
    <text evidence="8">The sequence shown here is derived from an EMBL/GenBank/DDBJ whole genome shotgun (WGS) entry which is preliminary data.</text>
</comment>
<evidence type="ECO:0000256" key="6">
    <source>
        <dbReference type="ARBA" id="ARBA00023136"/>
    </source>
</evidence>
<comment type="subcellular location">
    <subcellularLocation>
        <location evidence="1 7">Cell membrane</location>
        <topology evidence="1 7">Multi-pass membrane protein</topology>
    </subcellularLocation>
</comment>
<feature type="transmembrane region" description="Helical" evidence="7">
    <location>
        <begin position="42"/>
        <end position="60"/>
    </location>
</feature>
<comment type="caution">
    <text evidence="7">Lacks conserved residue(s) required for the propagation of feature annotation.</text>
</comment>
<evidence type="ECO:0000256" key="3">
    <source>
        <dbReference type="ARBA" id="ARBA00022475"/>
    </source>
</evidence>